<reference evidence="1 2" key="1">
    <citation type="journal article" date="2019" name="Nat. Ecol. Evol.">
        <title>Megaphylogeny resolves global patterns of mushroom evolution.</title>
        <authorList>
            <person name="Varga T."/>
            <person name="Krizsan K."/>
            <person name="Foldi C."/>
            <person name="Dima B."/>
            <person name="Sanchez-Garcia M."/>
            <person name="Sanchez-Ramirez S."/>
            <person name="Szollosi G.J."/>
            <person name="Szarkandi J.G."/>
            <person name="Papp V."/>
            <person name="Albert L."/>
            <person name="Andreopoulos W."/>
            <person name="Angelini C."/>
            <person name="Antonin V."/>
            <person name="Barry K.W."/>
            <person name="Bougher N.L."/>
            <person name="Buchanan P."/>
            <person name="Buyck B."/>
            <person name="Bense V."/>
            <person name="Catcheside P."/>
            <person name="Chovatia M."/>
            <person name="Cooper J."/>
            <person name="Damon W."/>
            <person name="Desjardin D."/>
            <person name="Finy P."/>
            <person name="Geml J."/>
            <person name="Haridas S."/>
            <person name="Hughes K."/>
            <person name="Justo A."/>
            <person name="Karasinski D."/>
            <person name="Kautmanova I."/>
            <person name="Kiss B."/>
            <person name="Kocsube S."/>
            <person name="Kotiranta H."/>
            <person name="LaButti K.M."/>
            <person name="Lechner B.E."/>
            <person name="Liimatainen K."/>
            <person name="Lipzen A."/>
            <person name="Lukacs Z."/>
            <person name="Mihaltcheva S."/>
            <person name="Morgado L.N."/>
            <person name="Niskanen T."/>
            <person name="Noordeloos M.E."/>
            <person name="Ohm R.A."/>
            <person name="Ortiz-Santana B."/>
            <person name="Ovrebo C."/>
            <person name="Racz N."/>
            <person name="Riley R."/>
            <person name="Savchenko A."/>
            <person name="Shiryaev A."/>
            <person name="Soop K."/>
            <person name="Spirin V."/>
            <person name="Szebenyi C."/>
            <person name="Tomsovsky M."/>
            <person name="Tulloss R.E."/>
            <person name="Uehling J."/>
            <person name="Grigoriev I.V."/>
            <person name="Vagvolgyi C."/>
            <person name="Papp T."/>
            <person name="Martin F.M."/>
            <person name="Miettinen O."/>
            <person name="Hibbett D.S."/>
            <person name="Nagy L.G."/>
        </authorList>
    </citation>
    <scope>NUCLEOTIDE SEQUENCE [LARGE SCALE GENOMIC DNA]</scope>
    <source>
        <strain evidence="1 2">NL-1719</strain>
    </source>
</reference>
<protein>
    <submittedName>
        <fullName evidence="1">TLD-domain-containing protein</fullName>
    </submittedName>
</protein>
<name>A0ACD3A3W8_9AGAR</name>
<sequence length="687" mass="73469">MGTTQDFSTTGRILDKFATLFSPATPRASPTLDPIQPPSTSSKRTSIYNPNPPISATDSEFGAFVAIPATEDPLAAPIIDFAESPVQPAFSKVRPKSWTSSEPFSNRNPSLTFFDKFAQDAKVASNRKGYLEELLLNEQDPLAFLTTPSSFEPLVPTNAHTSGLSGLSLSKETTPHQSKAATPTPDSAQRSQPHLTASPKPSTLSELDVEFFTNPSKASPAVPQPQLPAPSESPPRTSPTRSPKRSPTRPTLAPPLSSSPTITRTDPLSGPDIRRPTLSGRSSSYHTLSNLSSRWMTSILPSTNPTTTSRHNSKSSLEALFAAASEGSRPLQAKFTTGLGLSFGTTTTPSSAAGADSTHHHQAVPAPVPSSAKISHGTPFGSSSTTSPFASHTYIPPSGAPGFKGEGYDWDKGYSNELEREIMMDSEEQDQGQHQHVRGRQPGGEEKELKGINVMKGGYKTVIGIGADIKPPGKKEIPSAMAVGQLIEKKLGSVDLKGRNLTTTEVLNVALADLIRPHLPALARLPRSWSLLYSLDQHGISLNTLYSRCETLSQTKPGAPKMVGALVIIKDSEDSLFGAWIGEGIKMSRGKGYYGSGESFLWKYTSDKLQVYKWTGRNDYVALCEPGFISFGGGDGQYGLYLDDSLYDGSSAHCLTYNNDPLCSPGPKKAGATSFECVGLEVWGIGP</sequence>
<organism evidence="1 2">
    <name type="scientific">Pluteus cervinus</name>
    <dbReference type="NCBI Taxonomy" id="181527"/>
    <lineage>
        <taxon>Eukaryota</taxon>
        <taxon>Fungi</taxon>
        <taxon>Dikarya</taxon>
        <taxon>Basidiomycota</taxon>
        <taxon>Agaricomycotina</taxon>
        <taxon>Agaricomycetes</taxon>
        <taxon>Agaricomycetidae</taxon>
        <taxon>Agaricales</taxon>
        <taxon>Pluteineae</taxon>
        <taxon>Pluteaceae</taxon>
        <taxon>Pluteus</taxon>
    </lineage>
</organism>
<evidence type="ECO:0000313" key="2">
    <source>
        <dbReference type="Proteomes" id="UP000308600"/>
    </source>
</evidence>
<evidence type="ECO:0000313" key="1">
    <source>
        <dbReference type="EMBL" id="TFK59542.1"/>
    </source>
</evidence>
<dbReference type="EMBL" id="ML208950">
    <property type="protein sequence ID" value="TFK59542.1"/>
    <property type="molecule type" value="Genomic_DNA"/>
</dbReference>
<dbReference type="Proteomes" id="UP000308600">
    <property type="component" value="Unassembled WGS sequence"/>
</dbReference>
<keyword evidence="2" id="KW-1185">Reference proteome</keyword>
<gene>
    <name evidence="1" type="ORF">BDN72DRAFT_806114</name>
</gene>
<accession>A0ACD3A3W8</accession>
<proteinExistence type="predicted"/>